<comment type="caution">
    <text evidence="1">The sequence shown here is derived from an EMBL/GenBank/DDBJ whole genome shotgun (WGS) entry which is preliminary data.</text>
</comment>
<reference evidence="2" key="2">
    <citation type="submission" date="2024-04" db="EMBL/GenBank/DDBJ databases">
        <authorList>
            <person name="Chen Y."/>
            <person name="Shah S."/>
            <person name="Dougan E. K."/>
            <person name="Thang M."/>
            <person name="Chan C."/>
        </authorList>
    </citation>
    <scope>NUCLEOTIDE SEQUENCE [LARGE SCALE GENOMIC DNA]</scope>
</reference>
<proteinExistence type="predicted"/>
<evidence type="ECO:0000313" key="2">
    <source>
        <dbReference type="EMBL" id="CAL1161866.1"/>
    </source>
</evidence>
<dbReference type="Proteomes" id="UP001152797">
    <property type="component" value="Unassembled WGS sequence"/>
</dbReference>
<evidence type="ECO:0000313" key="1">
    <source>
        <dbReference type="EMBL" id="CAI4008491.1"/>
    </source>
</evidence>
<dbReference type="EMBL" id="CAMXCT010004301">
    <property type="protein sequence ID" value="CAI4008491.1"/>
    <property type="molecule type" value="Genomic_DNA"/>
</dbReference>
<protein>
    <submittedName>
        <fullName evidence="1">Uncharacterized protein</fullName>
    </submittedName>
</protein>
<gene>
    <name evidence="1" type="ORF">C1SCF055_LOCUS33933</name>
</gene>
<accession>A0A9P1DF54</accession>
<dbReference type="AlphaFoldDB" id="A0A9P1DF54"/>
<name>A0A9P1DF54_9DINO</name>
<evidence type="ECO:0000313" key="3">
    <source>
        <dbReference type="Proteomes" id="UP001152797"/>
    </source>
</evidence>
<dbReference type="EMBL" id="CAMXCT020004301">
    <property type="protein sequence ID" value="CAL1161866.1"/>
    <property type="molecule type" value="Genomic_DNA"/>
</dbReference>
<sequence>MEFLERRRSTSLMMAAAFGVADGKWCEAFSRSPTWEIPRFPPRSFKQCDVRSPNWSIKTMGHAMGHAAQASHGPFCALPRCW</sequence>
<dbReference type="EMBL" id="CAMXCT030004301">
    <property type="protein sequence ID" value="CAL4795803.1"/>
    <property type="molecule type" value="Genomic_DNA"/>
</dbReference>
<keyword evidence="3" id="KW-1185">Reference proteome</keyword>
<organism evidence="1">
    <name type="scientific">Cladocopium goreaui</name>
    <dbReference type="NCBI Taxonomy" id="2562237"/>
    <lineage>
        <taxon>Eukaryota</taxon>
        <taxon>Sar</taxon>
        <taxon>Alveolata</taxon>
        <taxon>Dinophyceae</taxon>
        <taxon>Suessiales</taxon>
        <taxon>Symbiodiniaceae</taxon>
        <taxon>Cladocopium</taxon>
    </lineage>
</organism>
<reference evidence="1" key="1">
    <citation type="submission" date="2022-10" db="EMBL/GenBank/DDBJ databases">
        <authorList>
            <person name="Chen Y."/>
            <person name="Dougan E. K."/>
            <person name="Chan C."/>
            <person name="Rhodes N."/>
            <person name="Thang M."/>
        </authorList>
    </citation>
    <scope>NUCLEOTIDE SEQUENCE</scope>
</reference>